<evidence type="ECO:0000256" key="12">
    <source>
        <dbReference type="RuleBase" id="RU003784"/>
    </source>
</evidence>
<evidence type="ECO:0000256" key="1">
    <source>
        <dbReference type="ARBA" id="ARBA00001946"/>
    </source>
</evidence>
<dbReference type="GO" id="GO:0006400">
    <property type="term" value="P:tRNA modification"/>
    <property type="evidence" value="ECO:0007669"/>
    <property type="project" value="TreeGrafter"/>
</dbReference>
<feature type="site" description="Interaction with substrate tRNA" evidence="10">
    <location>
        <position position="124"/>
    </location>
</feature>
<comment type="subunit">
    <text evidence="10">Monomer.</text>
</comment>
<organism evidence="14 15">
    <name type="scientific">Laribacter hongkongensis</name>
    <dbReference type="NCBI Taxonomy" id="168471"/>
    <lineage>
        <taxon>Bacteria</taxon>
        <taxon>Pseudomonadati</taxon>
        <taxon>Pseudomonadota</taxon>
        <taxon>Betaproteobacteria</taxon>
        <taxon>Neisseriales</taxon>
        <taxon>Aquaspirillaceae</taxon>
        <taxon>Laribacter</taxon>
    </lineage>
</organism>
<name>A0A248LHG0_9NEIS</name>
<accession>A0A248LHG0</accession>
<feature type="binding site" evidence="10">
    <location>
        <begin position="11"/>
        <end position="18"/>
    </location>
    <ligand>
        <name>ATP</name>
        <dbReference type="ChEBI" id="CHEBI:30616"/>
    </ligand>
</feature>
<evidence type="ECO:0000256" key="3">
    <source>
        <dbReference type="ARBA" id="ARBA00005842"/>
    </source>
</evidence>
<comment type="cofactor">
    <cofactor evidence="1 10">
        <name>Mg(2+)</name>
        <dbReference type="ChEBI" id="CHEBI:18420"/>
    </cofactor>
</comment>
<feature type="site" description="Interaction with substrate tRNA" evidence="10">
    <location>
        <position position="102"/>
    </location>
</feature>
<sequence>MSLPKAIFLIGPTACGKTGLAIELSKRLPVELISVDSALIYRGMDIGTAKPTADELAEAPHHLIDIRSPLERYSAAEFVADARSLMDDIVARGRIPLLVGGTMLYFKALAEGLSDLPPANPAIRAELDARAAMLGWPALHQELARIDPQTAARLAPHDSQRLQRALEVWQLTGQPLSSFHADEKTTALPFNVLRLALDTGERAWIHERIARRFRLMLDTGFVDEMRTLLHDYPELHPDLPSMRCVGYRQAWEWLRGECSEDEFIERGIAATRQLAKRQITWMRSMPDLVRLECRSADTLTPALAACSAFLD</sequence>
<evidence type="ECO:0000256" key="5">
    <source>
        <dbReference type="ARBA" id="ARBA00022694"/>
    </source>
</evidence>
<gene>
    <name evidence="10" type="primary">miaA</name>
    <name evidence="14" type="ORF">LHGZ1_1063</name>
</gene>
<evidence type="ECO:0000256" key="11">
    <source>
        <dbReference type="RuleBase" id="RU003783"/>
    </source>
</evidence>
<dbReference type="GO" id="GO:0052381">
    <property type="term" value="F:tRNA dimethylallyltransferase activity"/>
    <property type="evidence" value="ECO:0007669"/>
    <property type="project" value="UniProtKB-UniRule"/>
</dbReference>
<reference evidence="15" key="1">
    <citation type="submission" date="2017-06" db="EMBL/GenBank/DDBJ databases">
        <title>Whole genome sequence of Laribacter hongkongensis LHGZ1.</title>
        <authorList>
            <person name="Chen D."/>
            <person name="Wu H."/>
            <person name="Chen J."/>
        </authorList>
    </citation>
    <scope>NUCLEOTIDE SEQUENCE [LARGE SCALE GENOMIC DNA]</scope>
    <source>
        <strain evidence="15">LHGZ1</strain>
    </source>
</reference>
<proteinExistence type="inferred from homology"/>
<comment type="similarity">
    <text evidence="3 10 13">Belongs to the IPP transferase family.</text>
</comment>
<evidence type="ECO:0000256" key="2">
    <source>
        <dbReference type="ARBA" id="ARBA00003213"/>
    </source>
</evidence>
<dbReference type="Pfam" id="PF01715">
    <property type="entry name" value="IPPT"/>
    <property type="match status" value="1"/>
</dbReference>
<evidence type="ECO:0000313" key="14">
    <source>
        <dbReference type="EMBL" id="ASJ23894.1"/>
    </source>
</evidence>
<keyword evidence="5 10" id="KW-0819">tRNA processing</keyword>
<comment type="catalytic activity">
    <reaction evidence="9 10 11">
        <text>adenosine(37) in tRNA + dimethylallyl diphosphate = N(6)-dimethylallyladenosine(37) in tRNA + diphosphate</text>
        <dbReference type="Rhea" id="RHEA:26482"/>
        <dbReference type="Rhea" id="RHEA-COMP:10162"/>
        <dbReference type="Rhea" id="RHEA-COMP:10375"/>
        <dbReference type="ChEBI" id="CHEBI:33019"/>
        <dbReference type="ChEBI" id="CHEBI:57623"/>
        <dbReference type="ChEBI" id="CHEBI:74411"/>
        <dbReference type="ChEBI" id="CHEBI:74415"/>
        <dbReference type="EC" id="2.5.1.75"/>
    </reaction>
</comment>
<evidence type="ECO:0000256" key="8">
    <source>
        <dbReference type="ARBA" id="ARBA00022842"/>
    </source>
</evidence>
<dbReference type="EC" id="2.5.1.75" evidence="10"/>
<evidence type="ECO:0000256" key="13">
    <source>
        <dbReference type="RuleBase" id="RU003785"/>
    </source>
</evidence>
<feature type="region of interest" description="Interaction with substrate tRNA" evidence="10">
    <location>
        <begin position="160"/>
        <end position="164"/>
    </location>
</feature>
<evidence type="ECO:0000256" key="4">
    <source>
        <dbReference type="ARBA" id="ARBA00022679"/>
    </source>
</evidence>
<dbReference type="PANTHER" id="PTHR11088">
    <property type="entry name" value="TRNA DIMETHYLALLYLTRANSFERASE"/>
    <property type="match status" value="1"/>
</dbReference>
<feature type="region of interest" description="Interaction with substrate tRNA" evidence="10">
    <location>
        <begin position="243"/>
        <end position="248"/>
    </location>
</feature>
<keyword evidence="4 10" id="KW-0808">Transferase</keyword>
<evidence type="ECO:0000313" key="15">
    <source>
        <dbReference type="Proteomes" id="UP000197424"/>
    </source>
</evidence>
<keyword evidence="7 10" id="KW-0067">ATP-binding</keyword>
<dbReference type="InterPro" id="IPR039657">
    <property type="entry name" value="Dimethylallyltransferase"/>
</dbReference>
<keyword evidence="8 10" id="KW-0460">Magnesium</keyword>
<evidence type="ECO:0000256" key="10">
    <source>
        <dbReference type="HAMAP-Rule" id="MF_00185"/>
    </source>
</evidence>
<dbReference type="InterPro" id="IPR027417">
    <property type="entry name" value="P-loop_NTPase"/>
</dbReference>
<evidence type="ECO:0000256" key="7">
    <source>
        <dbReference type="ARBA" id="ARBA00022840"/>
    </source>
</evidence>
<dbReference type="RefSeq" id="WP_088860386.1">
    <property type="nucleotide sequence ID" value="NZ_CP022115.1"/>
</dbReference>
<feature type="region of interest" description="Interaction with substrate tRNA" evidence="10">
    <location>
        <begin position="36"/>
        <end position="39"/>
    </location>
</feature>
<dbReference type="Gene3D" id="1.10.20.140">
    <property type="match status" value="1"/>
</dbReference>
<dbReference type="InterPro" id="IPR018022">
    <property type="entry name" value="IPT"/>
</dbReference>
<comment type="function">
    <text evidence="2 10 12">Catalyzes the transfer of a dimethylallyl group onto the adenine at position 37 in tRNAs that read codons beginning with uridine, leading to the formation of N6-(dimethylallyl)adenosine (i(6)A).</text>
</comment>
<feature type="binding site" evidence="10">
    <location>
        <begin position="13"/>
        <end position="18"/>
    </location>
    <ligand>
        <name>substrate</name>
    </ligand>
</feature>
<dbReference type="PANTHER" id="PTHR11088:SF60">
    <property type="entry name" value="TRNA DIMETHYLALLYLTRANSFERASE"/>
    <property type="match status" value="1"/>
</dbReference>
<evidence type="ECO:0000256" key="9">
    <source>
        <dbReference type="ARBA" id="ARBA00049563"/>
    </source>
</evidence>
<dbReference type="SUPFAM" id="SSF52540">
    <property type="entry name" value="P-loop containing nucleoside triphosphate hydrolases"/>
    <property type="match status" value="1"/>
</dbReference>
<comment type="caution">
    <text evidence="10">Lacks conserved residue(s) required for the propagation of feature annotation.</text>
</comment>
<dbReference type="HAMAP" id="MF_00185">
    <property type="entry name" value="IPP_trans"/>
    <property type="match status" value="1"/>
</dbReference>
<protein>
    <recommendedName>
        <fullName evidence="10">tRNA dimethylallyltransferase</fullName>
        <ecNumber evidence="10">2.5.1.75</ecNumber>
    </recommendedName>
    <alternativeName>
        <fullName evidence="10">Dimethylallyl diphosphate:tRNA dimethylallyltransferase</fullName>
        <shortName evidence="10">DMAPP:tRNA dimethylallyltransferase</shortName>
        <shortName evidence="10">DMATase</shortName>
    </alternativeName>
    <alternativeName>
        <fullName evidence="10">Isopentenyl-diphosphate:tRNA isopentenyltransferase</fullName>
        <shortName evidence="10">IPP transferase</shortName>
        <shortName evidence="10">IPPT</shortName>
        <shortName evidence="10">IPTase</shortName>
    </alternativeName>
</protein>
<dbReference type="FunFam" id="1.10.20.140:FF:000001">
    <property type="entry name" value="tRNA dimethylallyltransferase"/>
    <property type="match status" value="1"/>
</dbReference>
<dbReference type="Proteomes" id="UP000197424">
    <property type="component" value="Chromosome"/>
</dbReference>
<keyword evidence="6 10" id="KW-0547">Nucleotide-binding</keyword>
<dbReference type="GO" id="GO:0005524">
    <property type="term" value="F:ATP binding"/>
    <property type="evidence" value="ECO:0007669"/>
    <property type="project" value="UniProtKB-UniRule"/>
</dbReference>
<dbReference type="AlphaFoldDB" id="A0A248LHG0"/>
<evidence type="ECO:0000256" key="6">
    <source>
        <dbReference type="ARBA" id="ARBA00022741"/>
    </source>
</evidence>
<dbReference type="OrthoDB" id="9776390at2"/>
<dbReference type="NCBIfam" id="TIGR00174">
    <property type="entry name" value="miaA"/>
    <property type="match status" value="1"/>
</dbReference>
<dbReference type="Gene3D" id="3.40.50.300">
    <property type="entry name" value="P-loop containing nucleotide triphosphate hydrolases"/>
    <property type="match status" value="1"/>
</dbReference>
<dbReference type="EMBL" id="CP022115">
    <property type="protein sequence ID" value="ASJ23894.1"/>
    <property type="molecule type" value="Genomic_DNA"/>
</dbReference>